<dbReference type="InterPro" id="IPR012472">
    <property type="entry name" value="MCP1_TM"/>
</dbReference>
<feature type="transmembrane region" description="Helical" evidence="1">
    <location>
        <begin position="100"/>
        <end position="122"/>
    </location>
</feature>
<keyword evidence="1" id="KW-0472">Membrane</keyword>
<evidence type="ECO:0000259" key="2">
    <source>
        <dbReference type="Pfam" id="PF07950"/>
    </source>
</evidence>
<reference evidence="4" key="1">
    <citation type="journal article" date="2013" name="Genome Announc.">
        <title>Draft genome sequence of the basidiomycetous yeast-like fungus Pseudozyma hubeiensis SY62, which produces an abundant amount of the biosurfactant mannosylerythritol lipids.</title>
        <authorList>
            <person name="Konishi M."/>
            <person name="Hatada Y."/>
            <person name="Horiuchi J."/>
        </authorList>
    </citation>
    <scope>NUCLEOTIDE SEQUENCE [LARGE SCALE GENOMIC DNA]</scope>
    <source>
        <strain evidence="4">SY62</strain>
    </source>
</reference>
<dbReference type="PANTHER" id="PTHR38409:SF1">
    <property type="entry name" value="MITOCHONDRIAL ADAPTER PROTEIN MCP1"/>
    <property type="match status" value="1"/>
</dbReference>
<evidence type="ECO:0000256" key="1">
    <source>
        <dbReference type="SAM" id="Phobius"/>
    </source>
</evidence>
<accession>R9PMS7</accession>
<keyword evidence="4" id="KW-1185">Reference proteome</keyword>
<dbReference type="PANTHER" id="PTHR38409">
    <property type="entry name" value="MDM10-COMPLEMENTING PROTEIN 1"/>
    <property type="match status" value="1"/>
</dbReference>
<dbReference type="AlphaFoldDB" id="R9PMS7"/>
<dbReference type="eggNOG" id="ENOG502SBVX">
    <property type="taxonomic scope" value="Eukaryota"/>
</dbReference>
<evidence type="ECO:0000313" key="4">
    <source>
        <dbReference type="Proteomes" id="UP000014071"/>
    </source>
</evidence>
<keyword evidence="1" id="KW-1133">Transmembrane helix</keyword>
<dbReference type="GO" id="GO:0055088">
    <property type="term" value="P:lipid homeostasis"/>
    <property type="evidence" value="ECO:0007669"/>
    <property type="project" value="InterPro"/>
</dbReference>
<dbReference type="GeneID" id="24112266"/>
<organism evidence="3 4">
    <name type="scientific">Pseudozyma hubeiensis (strain SY62)</name>
    <name type="common">Yeast</name>
    <dbReference type="NCBI Taxonomy" id="1305764"/>
    <lineage>
        <taxon>Eukaryota</taxon>
        <taxon>Fungi</taxon>
        <taxon>Dikarya</taxon>
        <taxon>Basidiomycota</taxon>
        <taxon>Ustilaginomycotina</taxon>
        <taxon>Ustilaginomycetes</taxon>
        <taxon>Ustilaginales</taxon>
        <taxon>Ustilaginaceae</taxon>
        <taxon>Pseudozyma</taxon>
    </lineage>
</organism>
<keyword evidence="1" id="KW-0812">Transmembrane</keyword>
<dbReference type="EMBL" id="DF238831">
    <property type="protein sequence ID" value="GAC99400.1"/>
    <property type="molecule type" value="Genomic_DNA"/>
</dbReference>
<name>R9PMS7_PSEHS</name>
<protein>
    <recommendedName>
        <fullName evidence="2">Mitochondrial adapter protein MCP1 transmembrane domain-containing protein</fullName>
    </recommendedName>
</protein>
<evidence type="ECO:0000313" key="3">
    <source>
        <dbReference type="EMBL" id="GAC99400.1"/>
    </source>
</evidence>
<proteinExistence type="predicted"/>
<gene>
    <name evidence="3" type="ORF">PHSY_007001</name>
</gene>
<dbReference type="Pfam" id="PF07950">
    <property type="entry name" value="MCP1_TM"/>
    <property type="match status" value="1"/>
</dbReference>
<sequence length="157" mass="17020">MSGWLLAPFVVHHAALNRLIPSMDRAPISGLSPSELDYSFVSHTLSHPTTGVKATMALAYTVLVGAFAVHATYAVPALLRFAKRSSSSAASPAKRTRRRRLSRATISSSLAGILLASLLSVVPLRHTDRLTISASLKARYDAVLAYAWPTHFFFRTS</sequence>
<dbReference type="RefSeq" id="XP_012192987.1">
    <property type="nucleotide sequence ID" value="XM_012337597.1"/>
</dbReference>
<feature type="transmembrane region" description="Helical" evidence="1">
    <location>
        <begin position="57"/>
        <end position="79"/>
    </location>
</feature>
<feature type="domain" description="Mitochondrial adapter protein MCP1 transmembrane" evidence="2">
    <location>
        <begin position="8"/>
        <end position="122"/>
    </location>
</feature>
<dbReference type="OrthoDB" id="10259513at2759"/>
<dbReference type="HOGENOM" id="CLU_1678715_0_0_1"/>
<dbReference type="InterPro" id="IPR039960">
    <property type="entry name" value="MCP1"/>
</dbReference>
<dbReference type="Proteomes" id="UP000014071">
    <property type="component" value="Unassembled WGS sequence"/>
</dbReference>